<evidence type="ECO:0000313" key="2">
    <source>
        <dbReference type="WBParaSite" id="nRc.2.0.1.t33552-RA"/>
    </source>
</evidence>
<proteinExistence type="predicted"/>
<dbReference type="AlphaFoldDB" id="A0A915K6P1"/>
<accession>A0A915K6P1</accession>
<sequence>MHGKTDSDLCHCDLEKQRLQDFTLGLWYPKMAEANPMDYHRAYAWGNPLVIKRELVTKSFQERTLDSDMPGYTLTYTPAEVANYFAFDHQEQPIIYRIVNDAMAKIYNNYGQQFEMQDNQINNTGAPQAADWHGGSRGEMRHSQTLLRTEEKLRETGGCNDIDAPVVSILTSNAPGEMLTEL</sequence>
<evidence type="ECO:0000313" key="1">
    <source>
        <dbReference type="Proteomes" id="UP000887565"/>
    </source>
</evidence>
<name>A0A915K6P1_ROMCU</name>
<dbReference type="Proteomes" id="UP000887565">
    <property type="component" value="Unplaced"/>
</dbReference>
<protein>
    <submittedName>
        <fullName evidence="2">Uncharacterized protein</fullName>
    </submittedName>
</protein>
<organism evidence="1 2">
    <name type="scientific">Romanomermis culicivorax</name>
    <name type="common">Nematode worm</name>
    <dbReference type="NCBI Taxonomy" id="13658"/>
    <lineage>
        <taxon>Eukaryota</taxon>
        <taxon>Metazoa</taxon>
        <taxon>Ecdysozoa</taxon>
        <taxon>Nematoda</taxon>
        <taxon>Enoplea</taxon>
        <taxon>Dorylaimia</taxon>
        <taxon>Mermithida</taxon>
        <taxon>Mermithoidea</taxon>
        <taxon>Mermithidae</taxon>
        <taxon>Romanomermis</taxon>
    </lineage>
</organism>
<keyword evidence="1" id="KW-1185">Reference proteome</keyword>
<dbReference type="WBParaSite" id="nRc.2.0.1.t33552-RA">
    <property type="protein sequence ID" value="nRc.2.0.1.t33552-RA"/>
    <property type="gene ID" value="nRc.2.0.1.g33552"/>
</dbReference>
<reference evidence="2" key="1">
    <citation type="submission" date="2022-11" db="UniProtKB">
        <authorList>
            <consortium name="WormBaseParasite"/>
        </authorList>
    </citation>
    <scope>IDENTIFICATION</scope>
</reference>